<protein>
    <submittedName>
        <fullName evidence="1">Uncharacterized protein</fullName>
    </submittedName>
</protein>
<sequence length="51" mass="5795">MAEFSLPDFPRVDDEILREISRRHDLDAKAGSPLPEVGIFNPGSEWTVWTP</sequence>
<name>A0A6J4S123_9ACTN</name>
<reference evidence="1" key="1">
    <citation type="submission" date="2020-02" db="EMBL/GenBank/DDBJ databases">
        <authorList>
            <person name="Meier V. D."/>
        </authorList>
    </citation>
    <scope>NUCLEOTIDE SEQUENCE</scope>
    <source>
        <strain evidence="1">AVDCRST_MAG12</strain>
    </source>
</reference>
<proteinExistence type="predicted"/>
<dbReference type="EMBL" id="CADCVK010000241">
    <property type="protein sequence ID" value="CAA9482156.1"/>
    <property type="molecule type" value="Genomic_DNA"/>
</dbReference>
<organism evidence="1">
    <name type="scientific">uncultured Rubrobacteraceae bacterium</name>
    <dbReference type="NCBI Taxonomy" id="349277"/>
    <lineage>
        <taxon>Bacteria</taxon>
        <taxon>Bacillati</taxon>
        <taxon>Actinomycetota</taxon>
        <taxon>Rubrobacteria</taxon>
        <taxon>Rubrobacterales</taxon>
        <taxon>Rubrobacteraceae</taxon>
        <taxon>environmental samples</taxon>
    </lineage>
</organism>
<dbReference type="AlphaFoldDB" id="A0A6J4S123"/>
<evidence type="ECO:0000313" key="1">
    <source>
        <dbReference type="EMBL" id="CAA9482156.1"/>
    </source>
</evidence>
<accession>A0A6J4S123</accession>
<gene>
    <name evidence="1" type="ORF">AVDCRST_MAG12-1574</name>
</gene>